<sequence length="192" mass="20932">MDANVLYAVLIILALSVALNLKLTFSLLSSVRNMMAAQGQDFTLPVGEPVPEVRGKPMRGGKKAVFTAGPRPAVLLFLSSGCPKCKSKLPEIGRMLARADEAGLDMWLVSREAKWRLRRFLRGTALPGVTMRVSTDEFKVLNPTMTSPYYMFLNESGSLEAGGMIGDENWLSFRGQLDDAEGDAEMETEAAA</sequence>
<organism evidence="2 3">
    <name type="scientific">Pseudoduganella violacea</name>
    <dbReference type="NCBI Taxonomy" id="1715466"/>
    <lineage>
        <taxon>Bacteria</taxon>
        <taxon>Pseudomonadati</taxon>
        <taxon>Pseudomonadota</taxon>
        <taxon>Betaproteobacteria</taxon>
        <taxon>Burkholderiales</taxon>
        <taxon>Oxalobacteraceae</taxon>
        <taxon>Telluria group</taxon>
        <taxon>Pseudoduganella</taxon>
    </lineage>
</organism>
<evidence type="ECO:0000313" key="2">
    <source>
        <dbReference type="EMBL" id="MBB3118349.1"/>
    </source>
</evidence>
<dbReference type="AlphaFoldDB" id="A0A7W5B878"/>
<dbReference type="Gene3D" id="3.40.30.10">
    <property type="entry name" value="Glutaredoxin"/>
    <property type="match status" value="1"/>
</dbReference>
<keyword evidence="3" id="KW-1185">Reference proteome</keyword>
<gene>
    <name evidence="2" type="ORF">FHS03_001380</name>
</gene>
<dbReference type="InterPro" id="IPR036249">
    <property type="entry name" value="Thioredoxin-like_sf"/>
</dbReference>
<evidence type="ECO:0000256" key="1">
    <source>
        <dbReference type="SAM" id="Phobius"/>
    </source>
</evidence>
<proteinExistence type="predicted"/>
<dbReference type="Proteomes" id="UP000541535">
    <property type="component" value="Unassembled WGS sequence"/>
</dbReference>
<keyword evidence="1" id="KW-0472">Membrane</keyword>
<name>A0A7W5B878_9BURK</name>
<protein>
    <submittedName>
        <fullName evidence="2">Thiol-disulfide isomerase/thioredoxin</fullName>
    </submittedName>
</protein>
<dbReference type="EMBL" id="JACHXD010000003">
    <property type="protein sequence ID" value="MBB3118349.1"/>
    <property type="molecule type" value="Genomic_DNA"/>
</dbReference>
<dbReference type="SUPFAM" id="SSF52833">
    <property type="entry name" value="Thioredoxin-like"/>
    <property type="match status" value="1"/>
</dbReference>
<keyword evidence="2" id="KW-0413">Isomerase</keyword>
<dbReference type="RefSeq" id="WP_183440281.1">
    <property type="nucleotide sequence ID" value="NZ_JACHXD010000003.1"/>
</dbReference>
<feature type="transmembrane region" description="Helical" evidence="1">
    <location>
        <begin position="6"/>
        <end position="25"/>
    </location>
</feature>
<accession>A0A7W5B878</accession>
<evidence type="ECO:0000313" key="3">
    <source>
        <dbReference type="Proteomes" id="UP000541535"/>
    </source>
</evidence>
<comment type="caution">
    <text evidence="2">The sequence shown here is derived from an EMBL/GenBank/DDBJ whole genome shotgun (WGS) entry which is preliminary data.</text>
</comment>
<dbReference type="GO" id="GO:0016853">
    <property type="term" value="F:isomerase activity"/>
    <property type="evidence" value="ECO:0007669"/>
    <property type="project" value="UniProtKB-KW"/>
</dbReference>
<reference evidence="2 3" key="1">
    <citation type="submission" date="2020-08" db="EMBL/GenBank/DDBJ databases">
        <title>Genomic Encyclopedia of Type Strains, Phase III (KMG-III): the genomes of soil and plant-associated and newly described type strains.</title>
        <authorList>
            <person name="Whitman W."/>
        </authorList>
    </citation>
    <scope>NUCLEOTIDE SEQUENCE [LARGE SCALE GENOMIC DNA]</scope>
    <source>
        <strain evidence="2 3">CECT 8897</strain>
    </source>
</reference>
<keyword evidence="1" id="KW-1133">Transmembrane helix</keyword>
<keyword evidence="1" id="KW-0812">Transmembrane</keyword>